<feature type="compositionally biased region" description="Gly residues" evidence="1">
    <location>
        <begin position="831"/>
        <end position="845"/>
    </location>
</feature>
<dbReference type="RefSeq" id="WP_089215152.1">
    <property type="nucleotide sequence ID" value="NZ_FZPA01000003.1"/>
</dbReference>
<feature type="region of interest" description="Disordered" evidence="1">
    <location>
        <begin position="774"/>
        <end position="845"/>
    </location>
</feature>
<feature type="signal peptide" evidence="2">
    <location>
        <begin position="1"/>
        <end position="19"/>
    </location>
</feature>
<reference evidence="3 4" key="1">
    <citation type="submission" date="2017-06" db="EMBL/GenBank/DDBJ databases">
        <authorList>
            <person name="Kim H.J."/>
            <person name="Triplett B.A."/>
        </authorList>
    </citation>
    <scope>NUCLEOTIDE SEQUENCE [LARGE SCALE GENOMIC DNA]</scope>
    <source>
        <strain evidence="3 4">DS15</strain>
    </source>
</reference>
<feature type="chain" id="PRO_5012218518" description="Carbohydrate-binding family V/XII" evidence="2">
    <location>
        <begin position="20"/>
        <end position="845"/>
    </location>
</feature>
<protein>
    <recommendedName>
        <fullName evidence="5">Carbohydrate-binding family V/XII</fullName>
    </recommendedName>
</protein>
<feature type="compositionally biased region" description="Basic and acidic residues" evidence="1">
    <location>
        <begin position="791"/>
        <end position="814"/>
    </location>
</feature>
<sequence>MTRNRQITALMASAALLSAVPFVLQPRAAFGQSDAVAVAPSGKTVDARVWPRSYKVDGVEFALYQPQVDSWEGNEIKARQVMAVTTGQTKGADGKARNSETYGVLWLSAKTGTDKEARIVALDDLTVDKGSFPSAPDQEARYLAAARKAFPTTQLVVSLDAIEAQLAIAGETDKASNVPVSNKAPEIIVSLEPAMLVLVDGDPVWRASGVAGVDRVLNTSAPILRYQGKLYLGHAGQWMTATSLDGQWAAAPTPPAPVSQALDQLLKQGGNAQQQPQQKAAAGSDAIKTVYVRTHPAELIAIEGEPKFADVQGTSLSYVTNTPADLFLEGADNWYALLSGRWFTAKSTNGPWSYVASDRLPPDFLKIDSDGPKGAVLASIAGTPEAKEALVANSVPQTATVQRADAKFTATYDGAPQFTAIEGTQLSVAKNSPAPVFRVSPTSYVALSNGVWFTASAATGPWQVATEVPAAIYGIPATSQYHYVTYVRIYGSTPEVVYVGYTPGYYGTVVNNNVVVYGTGYACDPWVGAYYYGCPTTYGYGASFAFGAAVGWSLAFGFGWYDPWYGPYWGPWYYPGYYPGYWPGYWGGAYAWGDVYGRWGNSVVAGRGAAWYNPYTGNIGRAGRGGYYNEATGGRGWGYAGRNTNIYTGNTTAAAGGIRYNPQTGRVVAGHGGAAGNIYTGGGAAAGARTVVNANTGRVTREAGGATRSAGGATAAGGFNTQGAGGDARGAGYVHYDRSSGGVSGGGAVDVNGNIYAGKDGHVYRYDPGSGWQSVTGKRGGGGTYGPTDNGLDRERAARDRGFERDTMAGRGFERPGTQRPAFDRSTMGRGFQGRMGGFRGGRIR</sequence>
<keyword evidence="2" id="KW-0732">Signal</keyword>
<evidence type="ECO:0000256" key="1">
    <source>
        <dbReference type="SAM" id="MobiDB-lite"/>
    </source>
</evidence>
<dbReference type="OrthoDB" id="102964at2"/>
<dbReference type="AlphaFoldDB" id="A0A239G8K0"/>
<proteinExistence type="predicted"/>
<evidence type="ECO:0000313" key="4">
    <source>
        <dbReference type="Proteomes" id="UP000198339"/>
    </source>
</evidence>
<name>A0A239G8K0_9SPHN</name>
<keyword evidence="4" id="KW-1185">Reference proteome</keyword>
<evidence type="ECO:0000256" key="2">
    <source>
        <dbReference type="SAM" id="SignalP"/>
    </source>
</evidence>
<dbReference type="EMBL" id="FZPA01000003">
    <property type="protein sequence ID" value="SNS65098.1"/>
    <property type="molecule type" value="Genomic_DNA"/>
</dbReference>
<dbReference type="Proteomes" id="UP000198339">
    <property type="component" value="Unassembled WGS sequence"/>
</dbReference>
<organism evidence="3 4">
    <name type="scientific">Sphingopyxis indica</name>
    <dbReference type="NCBI Taxonomy" id="436663"/>
    <lineage>
        <taxon>Bacteria</taxon>
        <taxon>Pseudomonadati</taxon>
        <taxon>Pseudomonadota</taxon>
        <taxon>Alphaproteobacteria</taxon>
        <taxon>Sphingomonadales</taxon>
        <taxon>Sphingomonadaceae</taxon>
        <taxon>Sphingopyxis</taxon>
    </lineage>
</organism>
<accession>A0A239G8K0</accession>
<evidence type="ECO:0008006" key="5">
    <source>
        <dbReference type="Google" id="ProtNLM"/>
    </source>
</evidence>
<gene>
    <name evidence="3" type="ORF">SAMN06295955_10358</name>
</gene>
<evidence type="ECO:0000313" key="3">
    <source>
        <dbReference type="EMBL" id="SNS65098.1"/>
    </source>
</evidence>